<dbReference type="STRING" id="563176.SAMN04488090_1144"/>
<evidence type="ECO:0000256" key="2">
    <source>
        <dbReference type="ARBA" id="ARBA00022857"/>
    </source>
</evidence>
<name>A0A1G9KV14_9BACT</name>
<evidence type="ECO:0000256" key="3">
    <source>
        <dbReference type="ARBA" id="ARBA00023002"/>
    </source>
</evidence>
<reference evidence="5 6" key="1">
    <citation type="submission" date="2016-10" db="EMBL/GenBank/DDBJ databases">
        <authorList>
            <person name="de Groot N.N."/>
        </authorList>
    </citation>
    <scope>NUCLEOTIDE SEQUENCE [LARGE SCALE GENOMIC DNA]</scope>
    <source>
        <strain evidence="5 6">DSM 21668</strain>
    </source>
</reference>
<dbReference type="Gene3D" id="3.40.50.720">
    <property type="entry name" value="NAD(P)-binding Rossmann-like Domain"/>
    <property type="match status" value="1"/>
</dbReference>
<keyword evidence="2" id="KW-0521">NADP</keyword>
<dbReference type="SUPFAM" id="SSF51735">
    <property type="entry name" value="NAD(P)-binding Rossmann-fold domains"/>
    <property type="match status" value="1"/>
</dbReference>
<dbReference type="InterPro" id="IPR036291">
    <property type="entry name" value="NAD(P)-bd_dom_sf"/>
</dbReference>
<proteinExistence type="inferred from homology"/>
<sequence>MSTVAFITGGNRGIGLETARQLGKEGVIPVIGSRDAEAGRQAVAELQAEGIPADFIVFEASSTADRDAAYAYFSDKYGRLDVLVNNAGLGLEGQPAESIGRADATSGVSEETLRQTFEANFFGVVLLTQKLLPLLKKSQAGRIVNVSSVLGSLTLHSDPEASIYPIKMFAYDTSKTALNAFTVHLAHELKDTTIKVNSAHPGWVQTRLGGSVAPLTEADGAKTSVQLATVGADGPTGQLHHLGQVLPW</sequence>
<evidence type="ECO:0000313" key="5">
    <source>
        <dbReference type="EMBL" id="SDL53449.1"/>
    </source>
</evidence>
<dbReference type="Proteomes" id="UP000198901">
    <property type="component" value="Unassembled WGS sequence"/>
</dbReference>
<dbReference type="RefSeq" id="WP_093198907.1">
    <property type="nucleotide sequence ID" value="NZ_FNGS01000002.1"/>
</dbReference>
<organism evidence="5 6">
    <name type="scientific">Siphonobacter aquaeclarae</name>
    <dbReference type="NCBI Taxonomy" id="563176"/>
    <lineage>
        <taxon>Bacteria</taxon>
        <taxon>Pseudomonadati</taxon>
        <taxon>Bacteroidota</taxon>
        <taxon>Cytophagia</taxon>
        <taxon>Cytophagales</taxon>
        <taxon>Cytophagaceae</taxon>
        <taxon>Siphonobacter</taxon>
    </lineage>
</organism>
<dbReference type="GO" id="GO:0016491">
    <property type="term" value="F:oxidoreductase activity"/>
    <property type="evidence" value="ECO:0007669"/>
    <property type="project" value="UniProtKB-KW"/>
</dbReference>
<comment type="similarity">
    <text evidence="1 4">Belongs to the short-chain dehydrogenases/reductases (SDR) family.</text>
</comment>
<dbReference type="PRINTS" id="PR00080">
    <property type="entry name" value="SDRFAMILY"/>
</dbReference>
<dbReference type="Pfam" id="PF00106">
    <property type="entry name" value="adh_short"/>
    <property type="match status" value="1"/>
</dbReference>
<protein>
    <submittedName>
        <fullName evidence="5">NAD(P)-dependent dehydrogenase, short-chain alcohol dehydrogenase family</fullName>
    </submittedName>
</protein>
<keyword evidence="6" id="KW-1185">Reference proteome</keyword>
<keyword evidence="3" id="KW-0560">Oxidoreductase</keyword>
<evidence type="ECO:0000256" key="4">
    <source>
        <dbReference type="RuleBase" id="RU000363"/>
    </source>
</evidence>
<evidence type="ECO:0000256" key="1">
    <source>
        <dbReference type="ARBA" id="ARBA00006484"/>
    </source>
</evidence>
<evidence type="ECO:0000313" key="6">
    <source>
        <dbReference type="Proteomes" id="UP000198901"/>
    </source>
</evidence>
<dbReference type="AlphaFoldDB" id="A0A1G9KV14"/>
<gene>
    <name evidence="5" type="ORF">SAMN04488090_1144</name>
</gene>
<dbReference type="InterPro" id="IPR002347">
    <property type="entry name" value="SDR_fam"/>
</dbReference>
<dbReference type="PANTHER" id="PTHR43490:SF99">
    <property type="entry name" value="SHORT-CHAIN DEHYDROGENASE_REDUCTASE"/>
    <property type="match status" value="1"/>
</dbReference>
<dbReference type="EMBL" id="FNGS01000002">
    <property type="protein sequence ID" value="SDL53449.1"/>
    <property type="molecule type" value="Genomic_DNA"/>
</dbReference>
<accession>A0A1G9KV14</accession>
<dbReference type="PRINTS" id="PR00081">
    <property type="entry name" value="GDHRDH"/>
</dbReference>
<dbReference type="OrthoDB" id="5786478at2"/>
<dbReference type="PANTHER" id="PTHR43490">
    <property type="entry name" value="(+)-NEOMENTHOL DEHYDROGENASE"/>
    <property type="match status" value="1"/>
</dbReference>